<dbReference type="EMBL" id="AP025314">
    <property type="protein sequence ID" value="BDD08368.1"/>
    <property type="molecule type" value="Genomic_DNA"/>
</dbReference>
<gene>
    <name evidence="2" type="ORF">FUAX_08000</name>
</gene>
<protein>
    <recommendedName>
        <fullName evidence="4">N-acetyltransferase domain-containing protein</fullName>
    </recommendedName>
</protein>
<evidence type="ECO:0000313" key="3">
    <source>
        <dbReference type="Proteomes" id="UP001348817"/>
    </source>
</evidence>
<dbReference type="InterPro" id="IPR016181">
    <property type="entry name" value="Acyl_CoA_acyltransferase"/>
</dbReference>
<sequence>MSGLFLCKAKVVGDRFLLEYCFYSTQRPLFALNVFSPVNSQGKWLLLTALSDIQNMQFIEVNDKGTVSEFLRLPLKIYKNEPNWIRPLDQDIESVFDKKKNKFFRHGQCVRWILQDNGQTVGRIGAFFSKKTMNKGNDQPTGGVGFFECLDNQEYANALFDKAKAWLEDKGLEAMDGPINFGDRDRFWGLLVDGFDIPPNYMCNYNPTYYQALFENYGFQTYFGQLTFGRKTIEPVSEKLHAKAERVHRDPKYHFEHVKMKNLEKYTEDFLEVYNQAWGGHKGVAKLNIAQARSIMKSMKPIMDERIVWFGYYGKQPIAFFIMLPEVNQIFRHVGGKLDIIGKLKFVYHKWRKTCTKMVGMAFGIIPAHQGKGVEGALVNAAGNLVQKEGFQYEDFEMNWIGDFNPKMIHVCEQVGGSVVKTHRTYRKLFDESKPFKRHPIINGGKEESDDNKEEEK</sequence>
<feature type="compositionally biased region" description="Acidic residues" evidence="1">
    <location>
        <begin position="448"/>
        <end position="457"/>
    </location>
</feature>
<evidence type="ECO:0000256" key="1">
    <source>
        <dbReference type="SAM" id="MobiDB-lite"/>
    </source>
</evidence>
<dbReference type="SUPFAM" id="SSF55729">
    <property type="entry name" value="Acyl-CoA N-acyltransferases (Nat)"/>
    <property type="match status" value="1"/>
</dbReference>
<dbReference type="AlphaFoldDB" id="A0AAU9CET6"/>
<evidence type="ECO:0000313" key="2">
    <source>
        <dbReference type="EMBL" id="BDD08368.1"/>
    </source>
</evidence>
<dbReference type="Proteomes" id="UP001348817">
    <property type="component" value="Chromosome"/>
</dbReference>
<proteinExistence type="predicted"/>
<feature type="region of interest" description="Disordered" evidence="1">
    <location>
        <begin position="437"/>
        <end position="457"/>
    </location>
</feature>
<dbReference type="Gene3D" id="3.40.630.30">
    <property type="match status" value="1"/>
</dbReference>
<dbReference type="PANTHER" id="PTHR41368:SF1">
    <property type="entry name" value="PROTEIN YGHO"/>
    <property type="match status" value="1"/>
</dbReference>
<dbReference type="KEGG" id="fax:FUAX_08000"/>
<keyword evidence="3" id="KW-1185">Reference proteome</keyword>
<name>A0AAU9CET6_9BACT</name>
<accession>A0AAU9CET6</accession>
<organism evidence="2 3">
    <name type="scientific">Fulvitalea axinellae</name>
    <dbReference type="NCBI Taxonomy" id="1182444"/>
    <lineage>
        <taxon>Bacteria</taxon>
        <taxon>Pseudomonadati</taxon>
        <taxon>Bacteroidota</taxon>
        <taxon>Cytophagia</taxon>
        <taxon>Cytophagales</taxon>
        <taxon>Persicobacteraceae</taxon>
        <taxon>Fulvitalea</taxon>
    </lineage>
</organism>
<dbReference type="InterPro" id="IPR039968">
    <property type="entry name" value="BcerS-like"/>
</dbReference>
<reference evidence="2 3" key="1">
    <citation type="submission" date="2021-12" db="EMBL/GenBank/DDBJ databases">
        <title>Genome sequencing of bacteria with rrn-lacking chromosome and rrn-plasmid.</title>
        <authorList>
            <person name="Anda M."/>
            <person name="Iwasaki W."/>
        </authorList>
    </citation>
    <scope>NUCLEOTIDE SEQUENCE [LARGE SCALE GENOMIC DNA]</scope>
    <source>
        <strain evidence="2 3">DSM 100852</strain>
    </source>
</reference>
<dbReference type="PANTHER" id="PTHR41368">
    <property type="entry name" value="PROTEIN YGHO"/>
    <property type="match status" value="1"/>
</dbReference>
<evidence type="ECO:0008006" key="4">
    <source>
        <dbReference type="Google" id="ProtNLM"/>
    </source>
</evidence>